<comment type="function">
    <text evidence="1 11">The glycine cleavage system catalyzes the degradation of glycine.</text>
</comment>
<dbReference type="Gene3D" id="4.10.1250.10">
    <property type="entry name" value="Aminomethyltransferase fragment"/>
    <property type="match status" value="1"/>
</dbReference>
<dbReference type="NCBIfam" id="TIGR00528">
    <property type="entry name" value="gcvT"/>
    <property type="match status" value="1"/>
</dbReference>
<dbReference type="Pfam" id="PF01571">
    <property type="entry name" value="GCV_T"/>
    <property type="match status" value="1"/>
</dbReference>
<dbReference type="Gene3D" id="3.30.1360.120">
    <property type="entry name" value="Probable tRNA modification gtpase trme, domain 1"/>
    <property type="match status" value="1"/>
</dbReference>
<keyword evidence="5 11" id="KW-0032">Aminotransferase</keyword>
<dbReference type="GO" id="GO:0008483">
    <property type="term" value="F:transaminase activity"/>
    <property type="evidence" value="ECO:0007669"/>
    <property type="project" value="UniProtKB-KW"/>
</dbReference>
<evidence type="ECO:0000256" key="4">
    <source>
        <dbReference type="ARBA" id="ARBA00011690"/>
    </source>
</evidence>
<feature type="binding site" evidence="10">
    <location>
        <position position="236"/>
    </location>
    <ligand>
        <name>substrate</name>
    </ligand>
</feature>
<evidence type="ECO:0000313" key="15">
    <source>
        <dbReference type="Proteomes" id="UP000276133"/>
    </source>
</evidence>
<protein>
    <recommendedName>
        <fullName evidence="11">Aminomethyltransferase</fullName>
        <ecNumber evidence="11">2.1.2.10</ecNumber>
    </recommendedName>
    <alternativeName>
        <fullName evidence="11">Glycine cleavage system T protein</fullName>
    </alternativeName>
</protein>
<dbReference type="GO" id="GO:0004047">
    <property type="term" value="F:aminomethyltransferase activity"/>
    <property type="evidence" value="ECO:0007669"/>
    <property type="project" value="UniProtKB-EC"/>
</dbReference>
<evidence type="ECO:0000256" key="2">
    <source>
        <dbReference type="ARBA" id="ARBA00004173"/>
    </source>
</evidence>
<dbReference type="GO" id="GO:0006546">
    <property type="term" value="P:glycine catabolic process"/>
    <property type="evidence" value="ECO:0007669"/>
    <property type="project" value="InterPro"/>
</dbReference>
<feature type="domain" description="GCVT N-terminal" evidence="12">
    <location>
        <begin position="40"/>
        <end position="301"/>
    </location>
</feature>
<dbReference type="FunFam" id="4.10.1250.10:FF:000002">
    <property type="entry name" value="Aminomethyltransferase"/>
    <property type="match status" value="1"/>
</dbReference>
<evidence type="ECO:0000259" key="13">
    <source>
        <dbReference type="Pfam" id="PF08669"/>
    </source>
</evidence>
<keyword evidence="8 11" id="KW-0496">Mitochondrion</keyword>
<dbReference type="PIRSF" id="PIRSF006487">
    <property type="entry name" value="GcvT"/>
    <property type="match status" value="1"/>
</dbReference>
<dbReference type="FunFam" id="2.40.30.110:FF:000002">
    <property type="entry name" value="Aminomethyltransferase"/>
    <property type="match status" value="1"/>
</dbReference>
<dbReference type="GO" id="GO:0005960">
    <property type="term" value="C:glycine cleavage complex"/>
    <property type="evidence" value="ECO:0007669"/>
    <property type="project" value="InterPro"/>
</dbReference>
<dbReference type="FunFam" id="3.30.70.1400:FF:000001">
    <property type="entry name" value="Aminomethyltransferase"/>
    <property type="match status" value="1"/>
</dbReference>
<dbReference type="InterPro" id="IPR028896">
    <property type="entry name" value="GcvT/YgfZ/DmdA"/>
</dbReference>
<dbReference type="InterPro" id="IPR013977">
    <property type="entry name" value="GcvT_C"/>
</dbReference>
<dbReference type="InterPro" id="IPR006223">
    <property type="entry name" value="GcvT"/>
</dbReference>
<dbReference type="PANTHER" id="PTHR43757">
    <property type="entry name" value="AMINOMETHYLTRANSFERASE"/>
    <property type="match status" value="1"/>
</dbReference>
<gene>
    <name evidence="14" type="ORF">BpHYR1_035896</name>
</gene>
<evidence type="ECO:0000256" key="10">
    <source>
        <dbReference type="PIRSR" id="PIRSR006487-1"/>
    </source>
</evidence>
<proteinExistence type="inferred from homology"/>
<name>A0A3M7SHJ3_BRAPC</name>
<evidence type="ECO:0000256" key="3">
    <source>
        <dbReference type="ARBA" id="ARBA00008609"/>
    </source>
</evidence>
<evidence type="ECO:0000256" key="7">
    <source>
        <dbReference type="ARBA" id="ARBA00022946"/>
    </source>
</evidence>
<organism evidence="14 15">
    <name type="scientific">Brachionus plicatilis</name>
    <name type="common">Marine rotifer</name>
    <name type="synonym">Brachionus muelleri</name>
    <dbReference type="NCBI Taxonomy" id="10195"/>
    <lineage>
        <taxon>Eukaryota</taxon>
        <taxon>Metazoa</taxon>
        <taxon>Spiralia</taxon>
        <taxon>Gnathifera</taxon>
        <taxon>Rotifera</taxon>
        <taxon>Eurotatoria</taxon>
        <taxon>Monogononta</taxon>
        <taxon>Pseudotrocha</taxon>
        <taxon>Ploima</taxon>
        <taxon>Brachionidae</taxon>
        <taxon>Brachionus</taxon>
    </lineage>
</organism>
<sequence length="411" mass="45790">MNACKSLNKLFKNLGKIYTNPCKHLASSNGPQNPPKKTCLYDFHLSRGGKIVDFAGWLMPVQYKDLSIQESHIHTRNQCSLFDVSHMMQTKIHGKDRFKFIESLIVSDVAGLKPDSGTLSVFTNNNGGIIDDLIVSNTSKNYLYVVSNAGCAEKDFAHLKNAEQDFKSKGYDLAVEKIEDRGLLALQGPSMHQLLQQCVNFDLNKFAFMNTTEAKVFDIENCRITRCGYTGEDGVEISVPIERTAELADRLLALQNGETCKLAGLGARDTLRLEAGLCLYGNDIDDTTTPVEAGLAWTIHKRRREERNFPGAEIILTQLKEKPSKKRVGLKLITSGPSARQHAKIFDISQRQVGEVTSGCLSPLLKENISMGYLNTGLSKVGTRIAVEIRKKNYQAEVVKLPFVPTHYYQI</sequence>
<evidence type="ECO:0000256" key="1">
    <source>
        <dbReference type="ARBA" id="ARBA00003631"/>
    </source>
</evidence>
<dbReference type="NCBIfam" id="NF001567">
    <property type="entry name" value="PRK00389.1"/>
    <property type="match status" value="1"/>
</dbReference>
<evidence type="ECO:0000256" key="9">
    <source>
        <dbReference type="ARBA" id="ARBA00047665"/>
    </source>
</evidence>
<evidence type="ECO:0000313" key="14">
    <source>
        <dbReference type="EMBL" id="RNA35231.1"/>
    </source>
</evidence>
<comment type="catalytic activity">
    <reaction evidence="9 11">
        <text>N(6)-[(R)-S(8)-aminomethyldihydrolipoyl]-L-lysyl-[protein] + (6S)-5,6,7,8-tetrahydrofolate = N(6)-[(R)-dihydrolipoyl]-L-lysyl-[protein] + (6R)-5,10-methylene-5,6,7,8-tetrahydrofolate + NH4(+)</text>
        <dbReference type="Rhea" id="RHEA:16945"/>
        <dbReference type="Rhea" id="RHEA-COMP:10475"/>
        <dbReference type="Rhea" id="RHEA-COMP:10492"/>
        <dbReference type="ChEBI" id="CHEBI:15636"/>
        <dbReference type="ChEBI" id="CHEBI:28938"/>
        <dbReference type="ChEBI" id="CHEBI:57453"/>
        <dbReference type="ChEBI" id="CHEBI:83100"/>
        <dbReference type="ChEBI" id="CHEBI:83143"/>
        <dbReference type="EC" id="2.1.2.10"/>
    </reaction>
</comment>
<dbReference type="GO" id="GO:0005739">
    <property type="term" value="C:mitochondrion"/>
    <property type="evidence" value="ECO:0007669"/>
    <property type="project" value="UniProtKB-SubCell"/>
</dbReference>
<evidence type="ECO:0000256" key="11">
    <source>
        <dbReference type="RuleBase" id="RU003981"/>
    </source>
</evidence>
<evidence type="ECO:0000256" key="8">
    <source>
        <dbReference type="ARBA" id="ARBA00023128"/>
    </source>
</evidence>
<dbReference type="Gene3D" id="3.30.70.1400">
    <property type="entry name" value="Aminomethyltransferase beta-barrel domains"/>
    <property type="match status" value="1"/>
</dbReference>
<dbReference type="STRING" id="10195.A0A3M7SHJ3"/>
<dbReference type="InterPro" id="IPR029043">
    <property type="entry name" value="GcvT/YgfZ_C"/>
</dbReference>
<dbReference type="PANTHER" id="PTHR43757:SF16">
    <property type="entry name" value="AMINOMETHYLTRANSFERASE, MITOCHONDRIAL"/>
    <property type="match status" value="1"/>
</dbReference>
<keyword evidence="7 11" id="KW-0809">Transit peptide</keyword>
<dbReference type="OrthoDB" id="10263536at2759"/>
<reference evidence="14 15" key="1">
    <citation type="journal article" date="2018" name="Sci. Rep.">
        <title>Genomic signatures of local adaptation to the degree of environmental predictability in rotifers.</title>
        <authorList>
            <person name="Franch-Gras L."/>
            <person name="Hahn C."/>
            <person name="Garcia-Roger E.M."/>
            <person name="Carmona M.J."/>
            <person name="Serra M."/>
            <person name="Gomez A."/>
        </authorList>
    </citation>
    <scope>NUCLEOTIDE SEQUENCE [LARGE SCALE GENOMIC DNA]</scope>
    <source>
        <strain evidence="14">HYR1</strain>
    </source>
</reference>
<dbReference type="AlphaFoldDB" id="A0A3M7SHJ3"/>
<evidence type="ECO:0000256" key="5">
    <source>
        <dbReference type="ARBA" id="ARBA00022576"/>
    </source>
</evidence>
<dbReference type="EMBL" id="REGN01001356">
    <property type="protein sequence ID" value="RNA35231.1"/>
    <property type="molecule type" value="Genomic_DNA"/>
</dbReference>
<evidence type="ECO:0000256" key="6">
    <source>
        <dbReference type="ARBA" id="ARBA00022679"/>
    </source>
</evidence>
<comment type="subunit">
    <text evidence="4 11">The glycine cleavage system is composed of four proteins: P, T, L and H.</text>
</comment>
<keyword evidence="6 11" id="KW-0808">Transferase</keyword>
<dbReference type="SUPFAM" id="SSF103025">
    <property type="entry name" value="Folate-binding domain"/>
    <property type="match status" value="1"/>
</dbReference>
<keyword evidence="15" id="KW-1185">Reference proteome</keyword>
<evidence type="ECO:0000259" key="12">
    <source>
        <dbReference type="Pfam" id="PF01571"/>
    </source>
</evidence>
<dbReference type="Pfam" id="PF08669">
    <property type="entry name" value="GCV_T_C"/>
    <property type="match status" value="1"/>
</dbReference>
<dbReference type="InterPro" id="IPR027266">
    <property type="entry name" value="TrmE/GcvT-like"/>
</dbReference>
<dbReference type="SUPFAM" id="SSF101790">
    <property type="entry name" value="Aminomethyltransferase beta-barrel domain"/>
    <property type="match status" value="1"/>
</dbReference>
<comment type="similarity">
    <text evidence="3 11">Belongs to the GcvT family.</text>
</comment>
<feature type="domain" description="Aminomethyltransferase C-terminal" evidence="13">
    <location>
        <begin position="325"/>
        <end position="404"/>
    </location>
</feature>
<comment type="subcellular location">
    <subcellularLocation>
        <location evidence="2 11">Mitochondrion</location>
    </subcellularLocation>
</comment>
<comment type="caution">
    <text evidence="14">The sequence shown here is derived from an EMBL/GenBank/DDBJ whole genome shotgun (WGS) entry which is preliminary data.</text>
</comment>
<dbReference type="EC" id="2.1.2.10" evidence="11"/>
<dbReference type="Proteomes" id="UP000276133">
    <property type="component" value="Unassembled WGS sequence"/>
</dbReference>
<accession>A0A3M7SHJ3</accession>
<dbReference type="Gene3D" id="2.40.30.110">
    <property type="entry name" value="Aminomethyltransferase beta-barrel domains"/>
    <property type="match status" value="1"/>
</dbReference>
<dbReference type="InterPro" id="IPR006222">
    <property type="entry name" value="GCVT_N"/>
</dbReference>